<feature type="domain" description="HTH tetR-type" evidence="5">
    <location>
        <begin position="12"/>
        <end position="72"/>
    </location>
</feature>
<evidence type="ECO:0000256" key="4">
    <source>
        <dbReference type="PROSITE-ProRule" id="PRU00335"/>
    </source>
</evidence>
<name>A0ABW3HD66_9GAMM</name>
<dbReference type="InterPro" id="IPR025996">
    <property type="entry name" value="MT1864/Rv1816-like_C"/>
</dbReference>
<evidence type="ECO:0000313" key="6">
    <source>
        <dbReference type="EMBL" id="MFD0949167.1"/>
    </source>
</evidence>
<feature type="DNA-binding region" description="H-T-H motif" evidence="4">
    <location>
        <begin position="35"/>
        <end position="54"/>
    </location>
</feature>
<reference evidence="7" key="1">
    <citation type="journal article" date="2019" name="Int. J. Syst. Evol. Microbiol.">
        <title>The Global Catalogue of Microorganisms (GCM) 10K type strain sequencing project: providing services to taxonomists for standard genome sequencing and annotation.</title>
        <authorList>
            <consortium name="The Broad Institute Genomics Platform"/>
            <consortium name="The Broad Institute Genome Sequencing Center for Infectious Disease"/>
            <person name="Wu L."/>
            <person name="Ma J."/>
        </authorList>
    </citation>
    <scope>NUCLEOTIDE SEQUENCE [LARGE SCALE GENOMIC DNA]</scope>
    <source>
        <strain evidence="7">CCUG 63419</strain>
    </source>
</reference>
<dbReference type="PANTHER" id="PTHR30055:SF220">
    <property type="entry name" value="TETR-FAMILY REGULATORY PROTEIN"/>
    <property type="match status" value="1"/>
</dbReference>
<organism evidence="6 7">
    <name type="scientific">Paraperlucidibaca wandonensis</name>
    <dbReference type="NCBI Taxonomy" id="1268273"/>
    <lineage>
        <taxon>Bacteria</taxon>
        <taxon>Pseudomonadati</taxon>
        <taxon>Pseudomonadota</taxon>
        <taxon>Gammaproteobacteria</taxon>
        <taxon>Moraxellales</taxon>
        <taxon>Moraxellaceae</taxon>
        <taxon>Paraperlucidibaca</taxon>
    </lineage>
</organism>
<keyword evidence="2 4" id="KW-0238">DNA-binding</keyword>
<dbReference type="InterPro" id="IPR001647">
    <property type="entry name" value="HTH_TetR"/>
</dbReference>
<dbReference type="InterPro" id="IPR009057">
    <property type="entry name" value="Homeodomain-like_sf"/>
</dbReference>
<evidence type="ECO:0000256" key="1">
    <source>
        <dbReference type="ARBA" id="ARBA00023015"/>
    </source>
</evidence>
<dbReference type="RefSeq" id="WP_379068507.1">
    <property type="nucleotide sequence ID" value="NZ_JBHTIT010000001.1"/>
</dbReference>
<evidence type="ECO:0000256" key="2">
    <source>
        <dbReference type="ARBA" id="ARBA00023125"/>
    </source>
</evidence>
<gene>
    <name evidence="6" type="ORF">ACFQ0F_01965</name>
</gene>
<keyword evidence="7" id="KW-1185">Reference proteome</keyword>
<dbReference type="SUPFAM" id="SSF46689">
    <property type="entry name" value="Homeodomain-like"/>
    <property type="match status" value="1"/>
</dbReference>
<dbReference type="Proteomes" id="UP001597044">
    <property type="component" value="Unassembled WGS sequence"/>
</dbReference>
<dbReference type="Gene3D" id="1.10.357.10">
    <property type="entry name" value="Tetracycline Repressor, domain 2"/>
    <property type="match status" value="1"/>
</dbReference>
<dbReference type="InterPro" id="IPR036271">
    <property type="entry name" value="Tet_transcr_reg_TetR-rel_C_sf"/>
</dbReference>
<dbReference type="Pfam" id="PF13305">
    <property type="entry name" value="TetR_C_33"/>
    <property type="match status" value="1"/>
</dbReference>
<accession>A0ABW3HD66</accession>
<dbReference type="PANTHER" id="PTHR30055">
    <property type="entry name" value="HTH-TYPE TRANSCRIPTIONAL REGULATOR RUTR"/>
    <property type="match status" value="1"/>
</dbReference>
<evidence type="ECO:0000256" key="3">
    <source>
        <dbReference type="ARBA" id="ARBA00023163"/>
    </source>
</evidence>
<sequence>MAISKDKPFHHRNLKEALHDTALSLLDANGISAVTIRAVAREVGVSHAAPVNHYKDRQSLLTTIAIQQFQSILVDIEKQLGNSGLSNAERVEVIPNAMLSYGLKHPNRYQLLWRRDLIDYDDPSIIKVTDRIYDWLCEEIQQAIPESAFDRDTVAIALWSVVHGYLDMRQNGMFLEKSDTVNGLPRQRAVLDLFRAMLSGS</sequence>
<keyword evidence="3" id="KW-0804">Transcription</keyword>
<keyword evidence="1" id="KW-0805">Transcription regulation</keyword>
<comment type="caution">
    <text evidence="6">The sequence shown here is derived from an EMBL/GenBank/DDBJ whole genome shotgun (WGS) entry which is preliminary data.</text>
</comment>
<dbReference type="PROSITE" id="PS50977">
    <property type="entry name" value="HTH_TETR_2"/>
    <property type="match status" value="1"/>
</dbReference>
<dbReference type="EMBL" id="JBHTIT010000001">
    <property type="protein sequence ID" value="MFD0949167.1"/>
    <property type="molecule type" value="Genomic_DNA"/>
</dbReference>
<evidence type="ECO:0000259" key="5">
    <source>
        <dbReference type="PROSITE" id="PS50977"/>
    </source>
</evidence>
<evidence type="ECO:0000313" key="7">
    <source>
        <dbReference type="Proteomes" id="UP001597044"/>
    </source>
</evidence>
<dbReference type="InterPro" id="IPR050109">
    <property type="entry name" value="HTH-type_TetR-like_transc_reg"/>
</dbReference>
<dbReference type="SUPFAM" id="SSF48498">
    <property type="entry name" value="Tetracyclin repressor-like, C-terminal domain"/>
    <property type="match status" value="1"/>
</dbReference>
<protein>
    <submittedName>
        <fullName evidence="6">TetR/AcrR family transcriptional regulator</fullName>
    </submittedName>
</protein>
<proteinExistence type="predicted"/>
<dbReference type="Pfam" id="PF00440">
    <property type="entry name" value="TetR_N"/>
    <property type="match status" value="1"/>
</dbReference>